<dbReference type="PRINTS" id="PR01001">
    <property type="entry name" value="FADG3PDH"/>
</dbReference>
<comment type="catalytic activity">
    <reaction evidence="6">
        <text>a quinone + sn-glycerol 3-phosphate = dihydroxyacetone phosphate + a quinol</text>
        <dbReference type="Rhea" id="RHEA:18977"/>
        <dbReference type="ChEBI" id="CHEBI:24646"/>
        <dbReference type="ChEBI" id="CHEBI:57597"/>
        <dbReference type="ChEBI" id="CHEBI:57642"/>
        <dbReference type="ChEBI" id="CHEBI:132124"/>
        <dbReference type="EC" id="1.1.5.3"/>
    </reaction>
</comment>
<dbReference type="GO" id="GO:0009331">
    <property type="term" value="C:glycerol-3-phosphate dehydrogenase (FAD) complex"/>
    <property type="evidence" value="ECO:0007669"/>
    <property type="project" value="UniProtKB-UniRule"/>
</dbReference>
<dbReference type="Proteomes" id="UP000256269">
    <property type="component" value="Unassembled WGS sequence"/>
</dbReference>
<comment type="caution">
    <text evidence="9">The sequence shown here is derived from an EMBL/GenBank/DDBJ whole genome shotgun (WGS) entry which is preliminary data.</text>
</comment>
<dbReference type="InterPro" id="IPR000447">
    <property type="entry name" value="G3P_DH_FAD-dep"/>
</dbReference>
<dbReference type="EMBL" id="QUNO01000014">
    <property type="protein sequence ID" value="REH38144.1"/>
    <property type="molecule type" value="Genomic_DNA"/>
</dbReference>
<gene>
    <name evidence="9" type="ORF">BCF44_114169</name>
</gene>
<dbReference type="AlphaFoldDB" id="A0A3E0H5M3"/>
<dbReference type="EC" id="1.1.5.3" evidence="6"/>
<dbReference type="OrthoDB" id="9766796at2"/>
<dbReference type="PROSITE" id="PS00978">
    <property type="entry name" value="FAD_G3PDH_2"/>
    <property type="match status" value="1"/>
</dbReference>
<evidence type="ECO:0000256" key="4">
    <source>
        <dbReference type="ARBA" id="ARBA00022827"/>
    </source>
</evidence>
<evidence type="ECO:0000259" key="7">
    <source>
        <dbReference type="Pfam" id="PF01266"/>
    </source>
</evidence>
<dbReference type="InterPro" id="IPR038299">
    <property type="entry name" value="DAO_C_sf"/>
</dbReference>
<keyword evidence="3 6" id="KW-0285">Flavoprotein</keyword>
<dbReference type="PANTHER" id="PTHR11985:SF31">
    <property type="entry name" value="GLYCEROL-3-PHOSPHATE DEHYDROGENASE 2"/>
    <property type="match status" value="1"/>
</dbReference>
<dbReference type="Pfam" id="PF16901">
    <property type="entry name" value="DAO_C"/>
    <property type="match status" value="1"/>
</dbReference>
<dbReference type="RefSeq" id="WP_116179149.1">
    <property type="nucleotide sequence ID" value="NZ_CP144375.1"/>
</dbReference>
<evidence type="ECO:0000313" key="9">
    <source>
        <dbReference type="EMBL" id="REH38144.1"/>
    </source>
</evidence>
<feature type="domain" description="Alpha-glycerophosphate oxidase C-terminal" evidence="8">
    <location>
        <begin position="393"/>
        <end position="513"/>
    </location>
</feature>
<dbReference type="InterPro" id="IPR006076">
    <property type="entry name" value="FAD-dep_OxRdtase"/>
</dbReference>
<dbReference type="GO" id="GO:0004368">
    <property type="term" value="F:glycerol-3-phosphate dehydrogenase (quinone) activity"/>
    <property type="evidence" value="ECO:0007669"/>
    <property type="project" value="UniProtKB-EC"/>
</dbReference>
<evidence type="ECO:0000256" key="3">
    <source>
        <dbReference type="ARBA" id="ARBA00022630"/>
    </source>
</evidence>
<evidence type="ECO:0000256" key="2">
    <source>
        <dbReference type="ARBA" id="ARBA00007330"/>
    </source>
</evidence>
<sequence length="531" mass="57505">MSARLDADHRATALRTLAETEFDVLVIGGGVVGVGAALDAASRGLSVALVEARDWASGTSSRSSKLIHGGLRYLEQFDFALVREALRERGLLLKRLAPHLVRPVSFLYPLQHKGWERPYVGAGLMLYDTIGGATSVPMHKHLSRGKALAMSPSLRDDALTGAVRYYDAQVDDARFTMMVARTAAQHGATVVNRAEVTELLREGGRVVGGVVRDALTGNEIRVRARRVIGATGVWTPDNPAFKIQMSKGVHLVVPRDRLDLDTGLIMRTEKSVLFVIPWDQHWIIGTTDTPYSDAPDRPTVTDADVDYLLEHVNSVLREPLTRDDIVGTYAGLRPLLAGKKGGETAKLSREHAVAAPEPGYFVVAGGKYTTYRVMAADVVNEAVKGLGGVAPSLTKRLPIHGAVGFHALWDDRITLAAQHKLSVSTVERLLRRHGSAIGELFDLIAEDPTLATPVGDGYLAAEIVHAVTHEGALSVDDVLSRRTRIAFEYPDRGSAVVEWVADLIGARLGWDSDMRRDSIASYLAEGAMLAS</sequence>
<keyword evidence="5 6" id="KW-0560">Oxidoreductase</keyword>
<dbReference type="PROSITE" id="PS00977">
    <property type="entry name" value="FAD_G3PDH_1"/>
    <property type="match status" value="1"/>
</dbReference>
<dbReference type="Gene3D" id="3.30.9.10">
    <property type="entry name" value="D-Amino Acid Oxidase, subunit A, domain 2"/>
    <property type="match status" value="1"/>
</dbReference>
<dbReference type="InterPro" id="IPR031656">
    <property type="entry name" value="DAO_C"/>
</dbReference>
<dbReference type="InterPro" id="IPR036188">
    <property type="entry name" value="FAD/NAD-bd_sf"/>
</dbReference>
<dbReference type="Pfam" id="PF01266">
    <property type="entry name" value="DAO"/>
    <property type="match status" value="1"/>
</dbReference>
<accession>A0A3E0H5M3</accession>
<comment type="similarity">
    <text evidence="2 6">Belongs to the FAD-dependent glycerol-3-phosphate dehydrogenase family.</text>
</comment>
<evidence type="ECO:0000256" key="6">
    <source>
        <dbReference type="RuleBase" id="RU361217"/>
    </source>
</evidence>
<protein>
    <recommendedName>
        <fullName evidence="6">Glycerol-3-phosphate dehydrogenase</fullName>
        <ecNumber evidence="6">1.1.5.3</ecNumber>
    </recommendedName>
</protein>
<dbReference type="PANTHER" id="PTHR11985">
    <property type="entry name" value="GLYCEROL-3-PHOSPHATE DEHYDROGENASE"/>
    <property type="match status" value="1"/>
</dbReference>
<evidence type="ECO:0000256" key="5">
    <source>
        <dbReference type="ARBA" id="ARBA00023002"/>
    </source>
</evidence>
<keyword evidence="4" id="KW-0274">FAD</keyword>
<dbReference type="Gene3D" id="3.50.50.60">
    <property type="entry name" value="FAD/NAD(P)-binding domain"/>
    <property type="match status" value="1"/>
</dbReference>
<keyword evidence="10" id="KW-1185">Reference proteome</keyword>
<proteinExistence type="inferred from homology"/>
<dbReference type="SUPFAM" id="SSF51905">
    <property type="entry name" value="FAD/NAD(P)-binding domain"/>
    <property type="match status" value="1"/>
</dbReference>
<organism evidence="9 10">
    <name type="scientific">Kutzneria buriramensis</name>
    <dbReference type="NCBI Taxonomy" id="1045776"/>
    <lineage>
        <taxon>Bacteria</taxon>
        <taxon>Bacillati</taxon>
        <taxon>Actinomycetota</taxon>
        <taxon>Actinomycetes</taxon>
        <taxon>Pseudonocardiales</taxon>
        <taxon>Pseudonocardiaceae</taxon>
        <taxon>Kutzneria</taxon>
    </lineage>
</organism>
<reference evidence="9 10" key="1">
    <citation type="submission" date="2018-08" db="EMBL/GenBank/DDBJ databases">
        <title>Genomic Encyclopedia of Archaeal and Bacterial Type Strains, Phase II (KMG-II): from individual species to whole genera.</title>
        <authorList>
            <person name="Goeker M."/>
        </authorList>
    </citation>
    <scope>NUCLEOTIDE SEQUENCE [LARGE SCALE GENOMIC DNA]</scope>
    <source>
        <strain evidence="9 10">DSM 45791</strain>
    </source>
</reference>
<evidence type="ECO:0000313" key="10">
    <source>
        <dbReference type="Proteomes" id="UP000256269"/>
    </source>
</evidence>
<name>A0A3E0H5M3_9PSEU</name>
<dbReference type="Gene3D" id="1.10.8.870">
    <property type="entry name" value="Alpha-glycerophosphate oxidase, cap domain"/>
    <property type="match status" value="1"/>
</dbReference>
<evidence type="ECO:0000259" key="8">
    <source>
        <dbReference type="Pfam" id="PF16901"/>
    </source>
</evidence>
<feature type="domain" description="FAD dependent oxidoreductase" evidence="7">
    <location>
        <begin position="23"/>
        <end position="366"/>
    </location>
</feature>
<dbReference type="GO" id="GO:0046168">
    <property type="term" value="P:glycerol-3-phosphate catabolic process"/>
    <property type="evidence" value="ECO:0007669"/>
    <property type="project" value="TreeGrafter"/>
</dbReference>
<comment type="cofactor">
    <cofactor evidence="1 6">
        <name>FAD</name>
        <dbReference type="ChEBI" id="CHEBI:57692"/>
    </cofactor>
</comment>
<evidence type="ECO:0000256" key="1">
    <source>
        <dbReference type="ARBA" id="ARBA00001974"/>
    </source>
</evidence>